<feature type="transmembrane region" description="Helical" evidence="8">
    <location>
        <begin position="187"/>
        <end position="206"/>
    </location>
</feature>
<dbReference type="GO" id="GO:0005524">
    <property type="term" value="F:ATP binding"/>
    <property type="evidence" value="ECO:0007669"/>
    <property type="project" value="InterPro"/>
</dbReference>
<dbReference type="PANTHER" id="PTHR45136">
    <property type="entry name" value="ABC TRANSPORTER DOMAIN-CONTAINING PROTEIN"/>
    <property type="match status" value="1"/>
</dbReference>
<protein>
    <recommendedName>
        <fullName evidence="9">ABC transmembrane type-1 domain-containing protein</fullName>
    </recommendedName>
</protein>
<keyword evidence="3 8" id="KW-0812">Transmembrane</keyword>
<feature type="domain" description="ABC transmembrane type-1" evidence="9">
    <location>
        <begin position="1"/>
        <end position="247"/>
    </location>
</feature>
<feature type="transmembrane region" description="Helical" evidence="8">
    <location>
        <begin position="6"/>
        <end position="28"/>
    </location>
</feature>
<dbReference type="OMA" id="CHEARYG"/>
<dbReference type="Gene3D" id="3.40.50.300">
    <property type="entry name" value="P-loop containing nucleotide triphosphate hydrolases"/>
    <property type="match status" value="1"/>
</dbReference>
<evidence type="ECO:0000259" key="9">
    <source>
        <dbReference type="PROSITE" id="PS50929"/>
    </source>
</evidence>
<evidence type="ECO:0000256" key="1">
    <source>
        <dbReference type="ARBA" id="ARBA00007577"/>
    </source>
</evidence>
<comment type="similarity">
    <text evidence="1">Belongs to the ABC transporter superfamily. ABCB family. Multidrug resistance exporter (TC 3.A.1.201) subfamily.</text>
</comment>
<evidence type="ECO:0000256" key="7">
    <source>
        <dbReference type="ARBA" id="ARBA00023180"/>
    </source>
</evidence>
<feature type="transmembrane region" description="Helical" evidence="8">
    <location>
        <begin position="84"/>
        <end position="101"/>
    </location>
</feature>
<name>A0AA38C5E9_TAXCH</name>
<keyword evidence="4" id="KW-0677">Repeat</keyword>
<dbReference type="SUPFAM" id="SSF90123">
    <property type="entry name" value="ABC transporter transmembrane region"/>
    <property type="match status" value="1"/>
</dbReference>
<dbReference type="GO" id="GO:0016887">
    <property type="term" value="F:ATP hydrolysis activity"/>
    <property type="evidence" value="ECO:0007669"/>
    <property type="project" value="InterPro"/>
</dbReference>
<dbReference type="CDD" id="cd18577">
    <property type="entry name" value="ABC_6TM_Pgp_ABCB1_D1_like"/>
    <property type="match status" value="1"/>
</dbReference>
<evidence type="ECO:0000256" key="8">
    <source>
        <dbReference type="SAM" id="Phobius"/>
    </source>
</evidence>
<dbReference type="GO" id="GO:0016020">
    <property type="term" value="C:membrane"/>
    <property type="evidence" value="ECO:0007669"/>
    <property type="project" value="InterPro"/>
</dbReference>
<dbReference type="AlphaFoldDB" id="A0AA38C5E9"/>
<dbReference type="Proteomes" id="UP000824469">
    <property type="component" value="Unassembled WGS sequence"/>
</dbReference>
<keyword evidence="5 8" id="KW-1133">Transmembrane helix</keyword>
<evidence type="ECO:0000313" key="11">
    <source>
        <dbReference type="Proteomes" id="UP000824469"/>
    </source>
</evidence>
<evidence type="ECO:0000256" key="2">
    <source>
        <dbReference type="ARBA" id="ARBA00022448"/>
    </source>
</evidence>
<dbReference type="Pfam" id="PF00005">
    <property type="entry name" value="ABC_tran"/>
    <property type="match status" value="1"/>
</dbReference>
<organism evidence="10 11">
    <name type="scientific">Taxus chinensis</name>
    <name type="common">Chinese yew</name>
    <name type="synonym">Taxus wallichiana var. chinensis</name>
    <dbReference type="NCBI Taxonomy" id="29808"/>
    <lineage>
        <taxon>Eukaryota</taxon>
        <taxon>Viridiplantae</taxon>
        <taxon>Streptophyta</taxon>
        <taxon>Embryophyta</taxon>
        <taxon>Tracheophyta</taxon>
        <taxon>Spermatophyta</taxon>
        <taxon>Pinopsida</taxon>
        <taxon>Pinidae</taxon>
        <taxon>Conifers II</taxon>
        <taxon>Cupressales</taxon>
        <taxon>Taxaceae</taxon>
        <taxon>Taxus</taxon>
    </lineage>
</organism>
<dbReference type="InterPro" id="IPR011527">
    <property type="entry name" value="ABC1_TM_dom"/>
</dbReference>
<dbReference type="GO" id="GO:0140359">
    <property type="term" value="F:ABC-type transporter activity"/>
    <property type="evidence" value="ECO:0007669"/>
    <property type="project" value="InterPro"/>
</dbReference>
<dbReference type="Gene3D" id="1.20.1560.10">
    <property type="entry name" value="ABC transporter type 1, transmembrane domain"/>
    <property type="match status" value="1"/>
</dbReference>
<evidence type="ECO:0000256" key="4">
    <source>
        <dbReference type="ARBA" id="ARBA00022737"/>
    </source>
</evidence>
<dbReference type="PANTHER" id="PTHR45136:SF2">
    <property type="entry name" value="ABC TRANSPORTER DOMAIN-CONTAINING PROTEIN"/>
    <property type="match status" value="1"/>
</dbReference>
<evidence type="ECO:0000256" key="3">
    <source>
        <dbReference type="ARBA" id="ARBA00022692"/>
    </source>
</evidence>
<dbReference type="InterPro" id="IPR003439">
    <property type="entry name" value="ABC_transporter-like_ATP-bd"/>
</dbReference>
<dbReference type="InterPro" id="IPR027417">
    <property type="entry name" value="P-loop_NTPase"/>
</dbReference>
<comment type="caution">
    <text evidence="10">The sequence shown here is derived from an EMBL/GenBank/DDBJ whole genome shotgun (WGS) entry which is preliminary data.</text>
</comment>
<keyword evidence="7" id="KW-0325">Glycoprotein</keyword>
<keyword evidence="11" id="KW-1185">Reference proteome</keyword>
<dbReference type="EMBL" id="JAHRHJ020003648">
    <property type="protein sequence ID" value="KAH9291389.1"/>
    <property type="molecule type" value="Genomic_DNA"/>
</dbReference>
<keyword evidence="2" id="KW-0813">Transport</keyword>
<reference evidence="10 11" key="1">
    <citation type="journal article" date="2021" name="Nat. Plants">
        <title>The Taxus genome provides insights into paclitaxel biosynthesis.</title>
        <authorList>
            <person name="Xiong X."/>
            <person name="Gou J."/>
            <person name="Liao Q."/>
            <person name="Li Y."/>
            <person name="Zhou Q."/>
            <person name="Bi G."/>
            <person name="Li C."/>
            <person name="Du R."/>
            <person name="Wang X."/>
            <person name="Sun T."/>
            <person name="Guo L."/>
            <person name="Liang H."/>
            <person name="Lu P."/>
            <person name="Wu Y."/>
            <person name="Zhang Z."/>
            <person name="Ro D.K."/>
            <person name="Shang Y."/>
            <person name="Huang S."/>
            <person name="Yan J."/>
        </authorList>
    </citation>
    <scope>NUCLEOTIDE SEQUENCE [LARGE SCALE GENOMIC DNA]</scope>
    <source>
        <strain evidence="10">Ta-2019</strain>
    </source>
</reference>
<dbReference type="InterPro" id="IPR036640">
    <property type="entry name" value="ABC1_TM_sf"/>
</dbReference>
<evidence type="ECO:0000256" key="6">
    <source>
        <dbReference type="ARBA" id="ARBA00023136"/>
    </source>
</evidence>
<dbReference type="PROSITE" id="PS50929">
    <property type="entry name" value="ABC_TM1F"/>
    <property type="match status" value="1"/>
</dbReference>
<keyword evidence="6 8" id="KW-0472">Membrane</keyword>
<proteinExistence type="inferred from homology"/>
<feature type="transmembrane region" description="Helical" evidence="8">
    <location>
        <begin position="226"/>
        <end position="245"/>
    </location>
</feature>
<gene>
    <name evidence="10" type="ORF">KI387_043418</name>
</gene>
<evidence type="ECO:0000256" key="5">
    <source>
        <dbReference type="ARBA" id="ARBA00022989"/>
    </source>
</evidence>
<accession>A0AA38C5E9</accession>
<evidence type="ECO:0000313" key="10">
    <source>
        <dbReference type="EMBL" id="KAH9291389.1"/>
    </source>
</evidence>
<dbReference type="Pfam" id="PF00664">
    <property type="entry name" value="ABC_membrane"/>
    <property type="match status" value="1"/>
</dbReference>
<dbReference type="SUPFAM" id="SSF52540">
    <property type="entry name" value="P-loop containing nucleoside triphosphate hydrolases"/>
    <property type="match status" value="1"/>
</dbReference>
<feature type="transmembrane region" description="Helical" evidence="8">
    <location>
        <begin position="107"/>
        <end position="124"/>
    </location>
</feature>
<sequence>MQTIVYFLYLAPGIWVAAFLEAFCWTRTGERQASRMRRNYLMAVLRQEVAFFETTGINTAEVVNSISNDTLIIQDVLSEKVPNFIMNLSTFVSCYGAALYFSWRLALVTLPFLTLLIIPGVIYGRRLMTIGGKLHSEYNKASSIAEAALSSIRTVYSFVAEDNVMSKFSSALEGSVNLGIKQGLAKGLAMGANGVVFAIWAFMSWYGSTLVLHHGASGGKIFGTGYSLILGGLALGTALPNLKYFSEACTAAFKIFEMIHRVPEINSEDMTGEVLEKVSGEIEIRSVEFIYPSRPDTVILSDFSLIIPSGKTVALVGSSGSGKSTVISLIERFYNPLRGEILLDGMNIQNLQIKWLRTQIGLVSQEPALFATSIYENLLFGKEDATMDDVLNAAKASNAHDFISQLPDGYHTQYLVVVLLEEKPTEGFSEEKPTQVGFLETQKYQGEIVQTVLEFVEEYEKNQIPDQERKEYQTLL</sequence>